<keyword evidence="10" id="KW-1185">Reference proteome</keyword>
<proteinExistence type="inferred from homology"/>
<dbReference type="GO" id="GO:0005886">
    <property type="term" value="C:plasma membrane"/>
    <property type="evidence" value="ECO:0007669"/>
    <property type="project" value="UniProtKB-SubCell"/>
</dbReference>
<dbReference type="AlphaFoldDB" id="A0A496PFD6"/>
<evidence type="ECO:0000256" key="6">
    <source>
        <dbReference type="ARBA" id="ARBA00023136"/>
    </source>
</evidence>
<name>A0A496PFD6_9MICC</name>
<evidence type="ECO:0000256" key="2">
    <source>
        <dbReference type="ARBA" id="ARBA00022475"/>
    </source>
</evidence>
<organism evidence="9 10">
    <name type="scientific">Galactobacter caseinivorans</name>
    <dbReference type="NCBI Taxonomy" id="2676123"/>
    <lineage>
        <taxon>Bacteria</taxon>
        <taxon>Bacillati</taxon>
        <taxon>Actinomycetota</taxon>
        <taxon>Actinomycetes</taxon>
        <taxon>Micrococcales</taxon>
        <taxon>Micrococcaceae</taxon>
        <taxon>Galactobacter</taxon>
    </lineage>
</organism>
<evidence type="ECO:0000256" key="7">
    <source>
        <dbReference type="ARBA" id="ARBA00024033"/>
    </source>
</evidence>
<keyword evidence="4 8" id="KW-0812">Transmembrane</keyword>
<evidence type="ECO:0000256" key="3">
    <source>
        <dbReference type="ARBA" id="ARBA00022679"/>
    </source>
</evidence>
<feature type="transmembrane region" description="Helical" evidence="8">
    <location>
        <begin position="174"/>
        <end position="192"/>
    </location>
</feature>
<reference evidence="9 10" key="1">
    <citation type="submission" date="2018-07" db="EMBL/GenBank/DDBJ databases">
        <title>Arthrobacter sp. nov., isolated from raw cow's milk with high bacterial count.</title>
        <authorList>
            <person name="Hahne J."/>
            <person name="Isele D."/>
            <person name="Lipski A."/>
        </authorList>
    </citation>
    <scope>NUCLEOTIDE SEQUENCE [LARGE SCALE GENOMIC DNA]</scope>
    <source>
        <strain evidence="9 10">JZ R-183</strain>
    </source>
</reference>
<comment type="similarity">
    <text evidence="7">Belongs to the glycosyltransferase 87 family.</text>
</comment>
<feature type="transmembrane region" description="Helical" evidence="8">
    <location>
        <begin position="106"/>
        <end position="136"/>
    </location>
</feature>
<evidence type="ECO:0000256" key="5">
    <source>
        <dbReference type="ARBA" id="ARBA00022989"/>
    </source>
</evidence>
<feature type="transmembrane region" description="Helical" evidence="8">
    <location>
        <begin position="290"/>
        <end position="307"/>
    </location>
</feature>
<evidence type="ECO:0000256" key="4">
    <source>
        <dbReference type="ARBA" id="ARBA00022692"/>
    </source>
</evidence>
<dbReference type="GO" id="GO:0016758">
    <property type="term" value="F:hexosyltransferase activity"/>
    <property type="evidence" value="ECO:0007669"/>
    <property type="project" value="InterPro"/>
</dbReference>
<feature type="transmembrane region" description="Helical" evidence="8">
    <location>
        <begin position="198"/>
        <end position="221"/>
    </location>
</feature>
<feature type="transmembrane region" description="Helical" evidence="8">
    <location>
        <begin position="314"/>
        <end position="333"/>
    </location>
</feature>
<dbReference type="InterPro" id="IPR018584">
    <property type="entry name" value="GT87"/>
</dbReference>
<protein>
    <submittedName>
        <fullName evidence="9">DUF2029 domain-containing protein</fullName>
    </submittedName>
</protein>
<comment type="caution">
    <text evidence="9">The sequence shown here is derived from an EMBL/GenBank/DDBJ whole genome shotgun (WGS) entry which is preliminary data.</text>
</comment>
<dbReference type="EMBL" id="QQXL01000009">
    <property type="protein sequence ID" value="RKW69427.1"/>
    <property type="molecule type" value="Genomic_DNA"/>
</dbReference>
<evidence type="ECO:0000256" key="8">
    <source>
        <dbReference type="SAM" id="Phobius"/>
    </source>
</evidence>
<feature type="transmembrane region" description="Helical" evidence="8">
    <location>
        <begin position="339"/>
        <end position="356"/>
    </location>
</feature>
<sequence length="432" mass="46576">MTMVAGTATLFPRPVQAIWKHHMSKRTHVPFSGMPSPIRIVLICLGVAAVLCASYAIALESARVPGLDFKVYRAGGAELLNNPSGLYAPILGPVHDPGLPFTYPPFAAVLFSVFALMPFEVGYLLLNAVSLVIGLLVVRDLTTRAHALFPRAARWMPLWLTATVFVASGPFRDTILLGQVNIILMGAAYLTAVRFKSLLPFAVAIGLCAGVKLTPLALMLVPLALGRILPILVAAGTFLATQLATLLVMPDLTVEFWTKAVVDPSRVGGLEYIDNLSLRGVLERVGAPQALWLVLAVLTVGVFYVAMRTLRTRLSIASQLGLGGACAALISPVTWSHHWVWFPLFAFALAEASTLVTLPWRRVFWAACGFAGAVLFLTPKLIVRCFGMHPDDTLPWWVYVLHALFVIAVLGCSTAVAASAFKDRRRLTAAAA</sequence>
<comment type="subcellular location">
    <subcellularLocation>
        <location evidence="1">Cell membrane</location>
        <topology evidence="1">Multi-pass membrane protein</topology>
    </subcellularLocation>
</comment>
<evidence type="ECO:0000313" key="9">
    <source>
        <dbReference type="EMBL" id="RKW69427.1"/>
    </source>
</evidence>
<keyword evidence="2" id="KW-1003">Cell membrane</keyword>
<evidence type="ECO:0000256" key="1">
    <source>
        <dbReference type="ARBA" id="ARBA00004651"/>
    </source>
</evidence>
<keyword evidence="3" id="KW-0808">Transferase</keyword>
<dbReference type="Proteomes" id="UP000273119">
    <property type="component" value="Unassembled WGS sequence"/>
</dbReference>
<feature type="transmembrane region" description="Helical" evidence="8">
    <location>
        <begin position="228"/>
        <end position="249"/>
    </location>
</feature>
<feature type="transmembrane region" description="Helical" evidence="8">
    <location>
        <begin position="363"/>
        <end position="382"/>
    </location>
</feature>
<keyword evidence="5 8" id="KW-1133">Transmembrane helix</keyword>
<feature type="transmembrane region" description="Helical" evidence="8">
    <location>
        <begin position="36"/>
        <end position="58"/>
    </location>
</feature>
<feature type="transmembrane region" description="Helical" evidence="8">
    <location>
        <begin position="394"/>
        <end position="418"/>
    </location>
</feature>
<dbReference type="Pfam" id="PF09594">
    <property type="entry name" value="GT87"/>
    <property type="match status" value="1"/>
</dbReference>
<gene>
    <name evidence="9" type="ORF">DWQ67_12760</name>
</gene>
<keyword evidence="6 8" id="KW-0472">Membrane</keyword>
<accession>A0A496PFD6</accession>
<evidence type="ECO:0000313" key="10">
    <source>
        <dbReference type="Proteomes" id="UP000273119"/>
    </source>
</evidence>